<reference evidence="8 9" key="1">
    <citation type="submission" date="2019-12" db="EMBL/GenBank/DDBJ databases">
        <title>Salinicoccus cyprini sp. nov., isolated from gastro-intestinal tract of mirror carp, Cyprinus carpio var. specularis, collected from Gobind Sagar Reservoir, Himachal Pradesh, India.</title>
        <authorList>
            <person name="Talwar C."/>
            <person name="Singh A.K."/>
            <person name="Lal R."/>
            <person name="Negi R.K."/>
        </authorList>
    </citation>
    <scope>NUCLEOTIDE SEQUENCE [LARGE SCALE GENOMIC DNA]</scope>
    <source>
        <strain evidence="8 9">J-82</strain>
    </source>
</reference>
<evidence type="ECO:0000256" key="7">
    <source>
        <dbReference type="RuleBase" id="RU361187"/>
    </source>
</evidence>
<dbReference type="Pfam" id="PF04616">
    <property type="entry name" value="Glyco_hydro_43"/>
    <property type="match status" value="1"/>
</dbReference>
<name>A0A6N8U114_9STAP</name>
<feature type="site" description="Important for catalytic activity, responsible for pKa modulation of the active site Glu and correct orientation of both the proton donor and substrate" evidence="6">
    <location>
        <position position="161"/>
    </location>
</feature>
<feature type="active site" description="Proton donor" evidence="5">
    <location>
        <position position="205"/>
    </location>
</feature>
<dbReference type="OrthoDB" id="9801455at2"/>
<dbReference type="EMBL" id="WUUK01000002">
    <property type="protein sequence ID" value="MXQ51027.1"/>
    <property type="molecule type" value="Genomic_DNA"/>
</dbReference>
<dbReference type="InterPro" id="IPR023296">
    <property type="entry name" value="Glyco_hydro_beta-prop_sf"/>
</dbReference>
<keyword evidence="4 7" id="KW-0326">Glycosidase</keyword>
<evidence type="ECO:0000256" key="5">
    <source>
        <dbReference type="PIRSR" id="PIRSR606710-1"/>
    </source>
</evidence>
<evidence type="ECO:0000256" key="1">
    <source>
        <dbReference type="ARBA" id="ARBA00004834"/>
    </source>
</evidence>
<dbReference type="CDD" id="cd18616">
    <property type="entry name" value="GH43_ABN-like"/>
    <property type="match status" value="1"/>
</dbReference>
<dbReference type="PANTHER" id="PTHR43301:SF3">
    <property type="entry name" value="ARABINAN ENDO-1,5-ALPHA-L-ARABINOSIDASE A-RELATED"/>
    <property type="match status" value="1"/>
</dbReference>
<keyword evidence="3 7" id="KW-0378">Hydrolase</keyword>
<comment type="pathway">
    <text evidence="1">Glycan metabolism; L-arabinan degradation.</text>
</comment>
<evidence type="ECO:0000256" key="3">
    <source>
        <dbReference type="ARBA" id="ARBA00022801"/>
    </source>
</evidence>
<evidence type="ECO:0000256" key="2">
    <source>
        <dbReference type="ARBA" id="ARBA00009865"/>
    </source>
</evidence>
<evidence type="ECO:0000256" key="4">
    <source>
        <dbReference type="ARBA" id="ARBA00023295"/>
    </source>
</evidence>
<dbReference type="InterPro" id="IPR050727">
    <property type="entry name" value="GH43_arabinanases"/>
</dbReference>
<dbReference type="Gene3D" id="2.115.10.20">
    <property type="entry name" value="Glycosyl hydrolase domain, family 43"/>
    <property type="match status" value="1"/>
</dbReference>
<dbReference type="AlphaFoldDB" id="A0A6N8U114"/>
<feature type="active site" description="Proton acceptor" evidence="5">
    <location>
        <position position="43"/>
    </location>
</feature>
<sequence>MKRRLMLIIAGLVVIAVVATAALLLMDGDEGYTNPVFEPTLADPTIIEADDGYFYAYGTEDYLDEEKGQPLIPIVRSKDLIEWEYVGQALEEAPDWKSNGFLWAPEIIKFDDMYHLYYSYSIWGDPDPGIGLAVSENPEGPFTDRGAIFTSADIGVENSIDPFIVKGEPNYLFWGSFHGIYGIELEDDGFTTKGEKFQIAGDAFEATYIFEKEDEFYFIGSTGSCCDGIASQYQLEMAKADDIRGPYLNQDGEDIMNARGTVLLSGNDEGEGKTFVGPGHSTMVVDDSEDYWLIYHAIDTATPYLPMGATRRPLMMSPMTFEDGWPVVETGQPQVEIDHSPDVN</sequence>
<dbReference type="GO" id="GO:0005975">
    <property type="term" value="P:carbohydrate metabolic process"/>
    <property type="evidence" value="ECO:0007669"/>
    <property type="project" value="InterPro"/>
</dbReference>
<accession>A0A6N8U114</accession>
<evidence type="ECO:0000313" key="9">
    <source>
        <dbReference type="Proteomes" id="UP000436284"/>
    </source>
</evidence>
<dbReference type="SUPFAM" id="SSF75005">
    <property type="entry name" value="Arabinanase/levansucrase/invertase"/>
    <property type="match status" value="1"/>
</dbReference>
<dbReference type="Proteomes" id="UP000436284">
    <property type="component" value="Unassembled WGS sequence"/>
</dbReference>
<keyword evidence="9" id="KW-1185">Reference proteome</keyword>
<dbReference type="PANTHER" id="PTHR43301">
    <property type="entry name" value="ARABINAN ENDO-1,5-ALPHA-L-ARABINOSIDASE"/>
    <property type="match status" value="1"/>
</dbReference>
<evidence type="ECO:0000313" key="8">
    <source>
        <dbReference type="EMBL" id="MXQ51027.1"/>
    </source>
</evidence>
<comment type="caution">
    <text evidence="8">The sequence shown here is derived from an EMBL/GenBank/DDBJ whole genome shotgun (WGS) entry which is preliminary data.</text>
</comment>
<dbReference type="InterPro" id="IPR006710">
    <property type="entry name" value="Glyco_hydro_43"/>
</dbReference>
<evidence type="ECO:0000256" key="6">
    <source>
        <dbReference type="PIRSR" id="PIRSR606710-2"/>
    </source>
</evidence>
<dbReference type="RefSeq" id="WP_160654724.1">
    <property type="nucleotide sequence ID" value="NZ_JBHRWU010000001.1"/>
</dbReference>
<gene>
    <name evidence="8" type="ORF">GQ671_07055</name>
</gene>
<organism evidence="8 9">
    <name type="scientific">Salinicoccus hispanicus</name>
    <dbReference type="NCBI Taxonomy" id="157225"/>
    <lineage>
        <taxon>Bacteria</taxon>
        <taxon>Bacillati</taxon>
        <taxon>Bacillota</taxon>
        <taxon>Bacilli</taxon>
        <taxon>Bacillales</taxon>
        <taxon>Staphylococcaceae</taxon>
        <taxon>Salinicoccus</taxon>
    </lineage>
</organism>
<proteinExistence type="inferred from homology"/>
<comment type="similarity">
    <text evidence="2 7">Belongs to the glycosyl hydrolase 43 family.</text>
</comment>
<protein>
    <submittedName>
        <fullName evidence="8">Family 43 glycosylhydrolase</fullName>
    </submittedName>
</protein>
<dbReference type="GO" id="GO:0004553">
    <property type="term" value="F:hydrolase activity, hydrolyzing O-glycosyl compounds"/>
    <property type="evidence" value="ECO:0007669"/>
    <property type="project" value="InterPro"/>
</dbReference>